<proteinExistence type="predicted"/>
<dbReference type="Proteomes" id="UP001460270">
    <property type="component" value="Unassembled WGS sequence"/>
</dbReference>
<keyword evidence="2" id="KW-1185">Reference proteome</keyword>
<gene>
    <name evidence="1" type="ORF">WMY93_015784</name>
</gene>
<name>A0AAW0NS74_9GOBI</name>
<dbReference type="AlphaFoldDB" id="A0AAW0NS74"/>
<evidence type="ECO:0000313" key="1">
    <source>
        <dbReference type="EMBL" id="KAK7907172.1"/>
    </source>
</evidence>
<reference evidence="2" key="1">
    <citation type="submission" date="2024-04" db="EMBL/GenBank/DDBJ databases">
        <title>Salinicola lusitanus LLJ914,a marine bacterium isolated from the Okinawa Trough.</title>
        <authorList>
            <person name="Li J."/>
        </authorList>
    </citation>
    <scope>NUCLEOTIDE SEQUENCE [LARGE SCALE GENOMIC DNA]</scope>
</reference>
<comment type="caution">
    <text evidence="1">The sequence shown here is derived from an EMBL/GenBank/DDBJ whole genome shotgun (WGS) entry which is preliminary data.</text>
</comment>
<protein>
    <submittedName>
        <fullName evidence="1">Uncharacterized protein</fullName>
    </submittedName>
</protein>
<evidence type="ECO:0000313" key="2">
    <source>
        <dbReference type="Proteomes" id="UP001460270"/>
    </source>
</evidence>
<sequence length="115" mass="11724">MGRRFGIQRLRVLDKLCSGHLNSHSLRLPVHAGAGDLTAVALRLSVGAQVSVAVDPGLGRVRGGCGGVWGWPARGACAAAAAAGGVLESGAVVVPCDRVKLQAAEMLLLRHDPAV</sequence>
<dbReference type="EMBL" id="JBBPFD010000011">
    <property type="protein sequence ID" value="KAK7907172.1"/>
    <property type="molecule type" value="Genomic_DNA"/>
</dbReference>
<organism evidence="1 2">
    <name type="scientific">Mugilogobius chulae</name>
    <name type="common">yellowstripe goby</name>
    <dbReference type="NCBI Taxonomy" id="88201"/>
    <lineage>
        <taxon>Eukaryota</taxon>
        <taxon>Metazoa</taxon>
        <taxon>Chordata</taxon>
        <taxon>Craniata</taxon>
        <taxon>Vertebrata</taxon>
        <taxon>Euteleostomi</taxon>
        <taxon>Actinopterygii</taxon>
        <taxon>Neopterygii</taxon>
        <taxon>Teleostei</taxon>
        <taxon>Neoteleostei</taxon>
        <taxon>Acanthomorphata</taxon>
        <taxon>Gobiaria</taxon>
        <taxon>Gobiiformes</taxon>
        <taxon>Gobioidei</taxon>
        <taxon>Gobiidae</taxon>
        <taxon>Gobionellinae</taxon>
        <taxon>Mugilogobius</taxon>
    </lineage>
</organism>
<accession>A0AAW0NS74</accession>